<comment type="subunit">
    <text evidence="6">Interacts with RsgI.</text>
</comment>
<feature type="domain" description="RNA polymerase sigma-70 region 2" evidence="7">
    <location>
        <begin position="41"/>
        <end position="110"/>
    </location>
</feature>
<protein>
    <recommendedName>
        <fullName evidence="6">RNA polymerase sigma factor SigI</fullName>
    </recommendedName>
</protein>
<keyword evidence="3 6" id="KW-0731">Sigma factor</keyword>
<dbReference type="Gene3D" id="1.10.1740.10">
    <property type="match status" value="1"/>
</dbReference>
<dbReference type="PIRSF" id="PIRSF038953">
    <property type="entry name" value="SigI"/>
    <property type="match status" value="1"/>
</dbReference>
<dbReference type="HAMAP" id="MF_02064">
    <property type="entry name" value="Sigma70_SigI"/>
    <property type="match status" value="1"/>
</dbReference>
<keyword evidence="5 6" id="KW-0804">Transcription</keyword>
<evidence type="ECO:0000256" key="3">
    <source>
        <dbReference type="ARBA" id="ARBA00023082"/>
    </source>
</evidence>
<dbReference type="InterPro" id="IPR013325">
    <property type="entry name" value="RNA_pol_sigma_r2"/>
</dbReference>
<sequence length="258" mass="30655">MTEMRPVVGCRIQERRSMNAIDLQTSITAAQRGDDTVRETLIRRYQPFILNTVGHICQRYVTWNDEEASIGLLAFNRAIETYQPSAGRTFLNYAYLLIKRDLIDYYRRENKKQHIPFDRDTEYDAEEPLYLKEHAVQSYHQDLQSAELVEEIIEFEHQLARFNIAFEELERVAPQHRDTRERLFQMADDFVRDEELVRHLFEKKRLPVSLFTKRTGYHPRTIERHRKYLITLIVLKSNPQWVHLSQFINRPAGNGGSS</sequence>
<dbReference type="SUPFAM" id="SSF88946">
    <property type="entry name" value="Sigma2 domain of RNA polymerase sigma factors"/>
    <property type="match status" value="1"/>
</dbReference>
<dbReference type="Pfam" id="PF04542">
    <property type="entry name" value="Sigma70_r2"/>
    <property type="match status" value="1"/>
</dbReference>
<keyword evidence="4 6" id="KW-0238">DNA-binding</keyword>
<comment type="similarity">
    <text evidence="6">Belongs to the sigma-70 factor family. SigI subfamily.</text>
</comment>
<dbReference type="InterPro" id="IPR014284">
    <property type="entry name" value="RNA_pol_sigma-70_dom"/>
</dbReference>
<evidence type="ECO:0000256" key="1">
    <source>
        <dbReference type="ARBA" id="ARBA00022490"/>
    </source>
</evidence>
<dbReference type="NCBIfam" id="TIGR02895">
    <property type="entry name" value="spore_sigI"/>
    <property type="match status" value="1"/>
</dbReference>
<comment type="caution">
    <text evidence="8">The sequence shown here is derived from an EMBL/GenBank/DDBJ whole genome shotgun (WGS) entry which is preliminary data.</text>
</comment>
<dbReference type="Proteomes" id="UP001232445">
    <property type="component" value="Unassembled WGS sequence"/>
</dbReference>
<evidence type="ECO:0000256" key="6">
    <source>
        <dbReference type="HAMAP-Rule" id="MF_02064"/>
    </source>
</evidence>
<feature type="DNA-binding region" description="H-T-H motif" evidence="6">
    <location>
        <begin position="208"/>
        <end position="227"/>
    </location>
</feature>
<keyword evidence="6" id="KW-0346">Stress response</keyword>
<evidence type="ECO:0000313" key="8">
    <source>
        <dbReference type="EMBL" id="MDQ0339909.1"/>
    </source>
</evidence>
<feature type="short sequence motif" description="Polymerase core binding" evidence="6">
    <location>
        <begin position="66"/>
        <end position="79"/>
    </location>
</feature>
<proteinExistence type="inferred from homology"/>
<evidence type="ECO:0000256" key="5">
    <source>
        <dbReference type="ARBA" id="ARBA00023163"/>
    </source>
</evidence>
<gene>
    <name evidence="6" type="primary">sigI</name>
    <name evidence="8" type="ORF">J2S00_002704</name>
</gene>
<name>A0ABU0CU13_9BACI</name>
<dbReference type="InterPro" id="IPR007627">
    <property type="entry name" value="RNA_pol_sigma70_r2"/>
</dbReference>
<keyword evidence="2 6" id="KW-0805">Transcription regulation</keyword>
<organism evidence="8 9">
    <name type="scientific">Caldalkalibacillus uzonensis</name>
    <dbReference type="NCBI Taxonomy" id="353224"/>
    <lineage>
        <taxon>Bacteria</taxon>
        <taxon>Bacillati</taxon>
        <taxon>Bacillota</taxon>
        <taxon>Bacilli</taxon>
        <taxon>Bacillales</taxon>
        <taxon>Bacillaceae</taxon>
        <taxon>Caldalkalibacillus</taxon>
    </lineage>
</organism>
<evidence type="ECO:0000259" key="7">
    <source>
        <dbReference type="Pfam" id="PF04542"/>
    </source>
</evidence>
<keyword evidence="9" id="KW-1185">Reference proteome</keyword>
<dbReference type="EMBL" id="JAUSUQ010000010">
    <property type="protein sequence ID" value="MDQ0339909.1"/>
    <property type="molecule type" value="Genomic_DNA"/>
</dbReference>
<dbReference type="InterPro" id="IPR014244">
    <property type="entry name" value="RNA_pol_sigma-I"/>
</dbReference>
<evidence type="ECO:0000313" key="9">
    <source>
        <dbReference type="Proteomes" id="UP001232445"/>
    </source>
</evidence>
<keyword evidence="1 6" id="KW-0963">Cytoplasm</keyword>
<comment type="function">
    <text evidence="6">Sigma factors are initiation factors that promote the attachment of RNA polymerase to specific initiation sites and are then released.</text>
</comment>
<evidence type="ECO:0000256" key="2">
    <source>
        <dbReference type="ARBA" id="ARBA00023015"/>
    </source>
</evidence>
<reference evidence="8 9" key="1">
    <citation type="submission" date="2023-07" db="EMBL/GenBank/DDBJ databases">
        <title>Genomic Encyclopedia of Type Strains, Phase IV (KMG-IV): sequencing the most valuable type-strain genomes for metagenomic binning, comparative biology and taxonomic classification.</title>
        <authorList>
            <person name="Goeker M."/>
        </authorList>
    </citation>
    <scope>NUCLEOTIDE SEQUENCE [LARGE SCALE GENOMIC DNA]</scope>
    <source>
        <strain evidence="8 9">DSM 17740</strain>
    </source>
</reference>
<evidence type="ECO:0000256" key="4">
    <source>
        <dbReference type="ARBA" id="ARBA00023125"/>
    </source>
</evidence>
<dbReference type="NCBIfam" id="TIGR02937">
    <property type="entry name" value="sigma70-ECF"/>
    <property type="match status" value="1"/>
</dbReference>
<accession>A0ABU0CU13</accession>
<dbReference type="RefSeq" id="WP_307340623.1">
    <property type="nucleotide sequence ID" value="NZ_JAUSUQ010000010.1"/>
</dbReference>
<comment type="subcellular location">
    <subcellularLocation>
        <location evidence="6">Cytoplasm</location>
    </subcellularLocation>
</comment>
<comment type="activity regulation">
    <text evidence="6">Negatively regulated by the anti-sigma-I factor RsgI.</text>
</comment>